<dbReference type="AlphaFoldDB" id="A0A198UFY7"/>
<evidence type="ECO:0000259" key="1">
    <source>
        <dbReference type="Pfam" id="PF05199"/>
    </source>
</evidence>
<name>A0A198UFY7_MORCA</name>
<dbReference type="Proteomes" id="UP000078228">
    <property type="component" value="Unassembled WGS sequence"/>
</dbReference>
<protein>
    <submittedName>
        <fullName evidence="2">Choline dehydrogenase</fullName>
        <ecNumber evidence="2">1.1.99.1</ecNumber>
    </submittedName>
</protein>
<organism evidence="2 3">
    <name type="scientific">Moraxella catarrhalis</name>
    <name type="common">Branhamella catarrhalis</name>
    <dbReference type="NCBI Taxonomy" id="480"/>
    <lineage>
        <taxon>Bacteria</taxon>
        <taxon>Pseudomonadati</taxon>
        <taxon>Pseudomonadota</taxon>
        <taxon>Gammaproteobacteria</taxon>
        <taxon>Moraxellales</taxon>
        <taxon>Moraxellaceae</taxon>
        <taxon>Moraxella</taxon>
    </lineage>
</organism>
<dbReference type="Gene3D" id="3.50.50.60">
    <property type="entry name" value="FAD/NAD(P)-binding domain"/>
    <property type="match status" value="1"/>
</dbReference>
<dbReference type="SUPFAM" id="SSF51905">
    <property type="entry name" value="FAD/NAD(P)-binding domain"/>
    <property type="match status" value="1"/>
</dbReference>
<feature type="domain" description="Glucose-methanol-choline oxidoreductase C-terminal" evidence="1">
    <location>
        <begin position="2"/>
        <end position="34"/>
    </location>
</feature>
<evidence type="ECO:0000313" key="2">
    <source>
        <dbReference type="EMBL" id="OAU95338.1"/>
    </source>
</evidence>
<dbReference type="EC" id="1.1.99.1" evidence="2"/>
<dbReference type="EMBL" id="LXHC01000024">
    <property type="protein sequence ID" value="OAU95338.1"/>
    <property type="molecule type" value="Genomic_DNA"/>
</dbReference>
<keyword evidence="2" id="KW-0560">Oxidoreductase</keyword>
<proteinExistence type="predicted"/>
<dbReference type="PATRIC" id="fig|480.238.peg.456"/>
<reference evidence="2 3" key="1">
    <citation type="journal article" date="2016" name="Genome Biol. Evol.">
        <title>Comparative Genomic Analyses of the Moraxella catarrhalis Serosensitive and Seroresistant Lineages Demonstrate Their Independent Evolution.</title>
        <authorList>
            <person name="Earl J.P."/>
            <person name="de Vries S.P."/>
            <person name="Ahmed A."/>
            <person name="Powell E."/>
            <person name="Schultz M.P."/>
            <person name="Hermans P.W."/>
            <person name="Hill D.J."/>
            <person name="Zhou Z."/>
            <person name="Constantinidou C.I."/>
            <person name="Hu F.Z."/>
            <person name="Bootsma H.J."/>
            <person name="Ehrlich G.D."/>
        </authorList>
    </citation>
    <scope>NUCLEOTIDE SEQUENCE [LARGE SCALE GENOMIC DNA]</scope>
    <source>
        <strain evidence="2 3">Z7542</strain>
    </source>
</reference>
<sequence>MVDGQGRVQGLEGLRVVDASIIPLIITGNLNATTNDRRKNQ</sequence>
<gene>
    <name evidence="2" type="ORF">AO384_1529</name>
</gene>
<accession>A0A198UFY7</accession>
<dbReference type="InterPro" id="IPR007867">
    <property type="entry name" value="GMC_OxRtase_C"/>
</dbReference>
<dbReference type="GO" id="GO:0008812">
    <property type="term" value="F:choline dehydrogenase activity"/>
    <property type="evidence" value="ECO:0007669"/>
    <property type="project" value="UniProtKB-EC"/>
</dbReference>
<comment type="caution">
    <text evidence="2">The sequence shown here is derived from an EMBL/GenBank/DDBJ whole genome shotgun (WGS) entry which is preliminary data.</text>
</comment>
<evidence type="ECO:0000313" key="3">
    <source>
        <dbReference type="Proteomes" id="UP000078228"/>
    </source>
</evidence>
<keyword evidence="3" id="KW-1185">Reference proteome</keyword>
<dbReference type="Pfam" id="PF05199">
    <property type="entry name" value="GMC_oxred_C"/>
    <property type="match status" value="1"/>
</dbReference>
<dbReference type="InterPro" id="IPR036188">
    <property type="entry name" value="FAD/NAD-bd_sf"/>
</dbReference>